<comment type="caution">
    <text evidence="2">The sequence shown here is derived from an EMBL/GenBank/DDBJ whole genome shotgun (WGS) entry which is preliminary data.</text>
</comment>
<dbReference type="InterPro" id="IPR036527">
    <property type="entry name" value="SCP2_sterol-bd_dom_sf"/>
</dbReference>
<name>T0YAY9_9ZZZZ</name>
<dbReference type="InterPro" id="IPR003033">
    <property type="entry name" value="SCP2_sterol-bd_dom"/>
</dbReference>
<protein>
    <submittedName>
        <fullName evidence="2">Sterol carrier protein</fullName>
    </submittedName>
</protein>
<organism evidence="2">
    <name type="scientific">mine drainage metagenome</name>
    <dbReference type="NCBI Taxonomy" id="410659"/>
    <lineage>
        <taxon>unclassified sequences</taxon>
        <taxon>metagenomes</taxon>
        <taxon>ecological metagenomes</taxon>
    </lineage>
</organism>
<proteinExistence type="predicted"/>
<sequence>MKAVGGTEKRYQINPADSPHYYVTIGNGAIQVMDGDSTSPAATISATDSMLSDLFLGKVDPLQSFMTGKLKVSGDIFGAQKLTDMMKKAGK</sequence>
<dbReference type="PANTHER" id="PTHR10094:SF25">
    <property type="entry name" value="SCP2 STEROL-BINDING DOMAIN-CONTAINING PROTEIN 1"/>
    <property type="match status" value="1"/>
</dbReference>
<dbReference type="GO" id="GO:0005829">
    <property type="term" value="C:cytosol"/>
    <property type="evidence" value="ECO:0007669"/>
    <property type="project" value="TreeGrafter"/>
</dbReference>
<accession>T0YAY9</accession>
<evidence type="ECO:0000313" key="2">
    <source>
        <dbReference type="EMBL" id="EQD32391.1"/>
    </source>
</evidence>
<dbReference type="SUPFAM" id="SSF55718">
    <property type="entry name" value="SCP-like"/>
    <property type="match status" value="1"/>
</dbReference>
<dbReference type="Pfam" id="PF02036">
    <property type="entry name" value="SCP2"/>
    <property type="match status" value="1"/>
</dbReference>
<evidence type="ECO:0000259" key="1">
    <source>
        <dbReference type="Pfam" id="PF02036"/>
    </source>
</evidence>
<reference evidence="2" key="2">
    <citation type="journal article" date="2014" name="ISME J.">
        <title>Microbial stratification in low pH oxic and suboxic macroscopic growths along an acid mine drainage.</title>
        <authorList>
            <person name="Mendez-Garcia C."/>
            <person name="Mesa V."/>
            <person name="Sprenger R.R."/>
            <person name="Richter M."/>
            <person name="Diez M.S."/>
            <person name="Solano J."/>
            <person name="Bargiela R."/>
            <person name="Golyshina O.V."/>
            <person name="Manteca A."/>
            <person name="Ramos J.L."/>
            <person name="Gallego J.R."/>
            <person name="Llorente I."/>
            <person name="Martins Dos Santos V.A."/>
            <person name="Jensen O.N."/>
            <person name="Pelaez A.I."/>
            <person name="Sanchez J."/>
            <person name="Ferrer M."/>
        </authorList>
    </citation>
    <scope>NUCLEOTIDE SEQUENCE</scope>
</reference>
<reference evidence="2" key="1">
    <citation type="submission" date="2013-08" db="EMBL/GenBank/DDBJ databases">
        <authorList>
            <person name="Mendez C."/>
            <person name="Richter M."/>
            <person name="Ferrer M."/>
            <person name="Sanchez J."/>
        </authorList>
    </citation>
    <scope>NUCLEOTIDE SEQUENCE</scope>
</reference>
<dbReference type="AlphaFoldDB" id="T0YAY9"/>
<feature type="domain" description="SCP2" evidence="1">
    <location>
        <begin position="9"/>
        <end position="87"/>
    </location>
</feature>
<dbReference type="EMBL" id="AUZY01011849">
    <property type="protein sequence ID" value="EQD32391.1"/>
    <property type="molecule type" value="Genomic_DNA"/>
</dbReference>
<dbReference type="PANTHER" id="PTHR10094">
    <property type="entry name" value="STEROL CARRIER PROTEIN 2 SCP-2 FAMILY PROTEIN"/>
    <property type="match status" value="1"/>
</dbReference>
<dbReference type="Gene3D" id="3.30.1050.10">
    <property type="entry name" value="SCP2 sterol-binding domain"/>
    <property type="match status" value="1"/>
</dbReference>
<gene>
    <name evidence="2" type="ORF">B1B_17716</name>
</gene>